<evidence type="ECO:0000256" key="1">
    <source>
        <dbReference type="SAM" id="Coils"/>
    </source>
</evidence>
<dbReference type="Proteomes" id="UP000674318">
    <property type="component" value="Chromosome 13"/>
</dbReference>
<comment type="caution">
    <text evidence="4">The sequence shown here is derived from an EMBL/GenBank/DDBJ whole genome shotgun (WGS) entry which is preliminary data.</text>
</comment>
<keyword evidence="3" id="KW-1133">Transmembrane helix</keyword>
<reference evidence="4 5" key="1">
    <citation type="submission" date="2021-02" db="EMBL/GenBank/DDBJ databases">
        <title>Porcisia hertigi Genome sequencing and assembly.</title>
        <authorList>
            <person name="Almutairi H."/>
            <person name="Gatherer D."/>
        </authorList>
    </citation>
    <scope>NUCLEOTIDE SEQUENCE [LARGE SCALE GENOMIC DNA]</scope>
    <source>
        <strain evidence="4 5">C119</strain>
    </source>
</reference>
<feature type="coiled-coil region" evidence="1">
    <location>
        <begin position="434"/>
        <end position="461"/>
    </location>
</feature>
<evidence type="ECO:0000256" key="3">
    <source>
        <dbReference type="SAM" id="Phobius"/>
    </source>
</evidence>
<dbReference type="RefSeq" id="XP_067758799.1">
    <property type="nucleotide sequence ID" value="XM_067902302.1"/>
</dbReference>
<dbReference type="EMBL" id="JAFJZO010000013">
    <property type="protein sequence ID" value="KAG5509647.1"/>
    <property type="molecule type" value="Genomic_DNA"/>
</dbReference>
<dbReference type="KEGG" id="phet:94292379"/>
<keyword evidence="1" id="KW-0175">Coiled coil</keyword>
<evidence type="ECO:0000313" key="4">
    <source>
        <dbReference type="EMBL" id="KAG5509647.1"/>
    </source>
</evidence>
<dbReference type="GeneID" id="94292379"/>
<feature type="coiled-coil region" evidence="1">
    <location>
        <begin position="304"/>
        <end position="335"/>
    </location>
</feature>
<sequence>MQVCTPTSGRLVARGPAHLVAALRHKSTSSAAIAVTNRPLPPLSSGGPRPLRIRSRGYGPSSDLLKGIPEHVLLDVEATLHPEDAKVQRAVLAMSMPNLADVRVTPVRPHGTYGNRVPHSSGASYPSDISSEREVIEQCLRDQLEVVANLVVDQVEKRTGQRLDALHVAYDDKMKSFAEIVLNSIHDELRQLRVVRERQASTAEVSPSVASSTLPPASIDVEAVAQVVSARVVEQLAGSTLIPAPPSTTPIPAPSSDIAHQLTRLEESTAAHFDDLQRRVTAAVEGRDVPAQASTTAELRAAVVEAVQKATAEQQENLSSLINELLAEKESAKRAGGVGSDAVSAAFDVSAIEASVESAVQSATDELRRTITAEVKRLSIAKDAGGNVTAGAAADADMAIEIEKVFDLVQSTQSRLVAVDETVGEVFKEQAATRDSLQAMQELLQRQLDELRSTVAAATAVPAQSPTAVSDDDASEAAQQRIMQALEGLRRDVSSAAAMSAVHKDERERQLMTVAQVVSDSVTSAIQQHTDDAVQSAMKTIQEQLNALRESAEAASVAASTLSQPPASPSQAPFSQEVLSDAVEAVLSPRWAELSVQVEKMNAANQLVIEQQMLHIADSVSNSVVASLQAQLEGMRTAFESQQPLRHSEEKQDSSNTDSASAATAALIDKTTHELTALREELLQALQTQVGKTPEVNLTPMYKYIDSVLTFMKEELSLQETKLMTKMASLAETVTTAVRDQRESAQTNVILAKRLEEERAMRELKETEAATAAAVKDVPTPAAPVSALPDMAELLSPMGASLEGHAAALRRLEERLDEVGRTADVSSVLAHLQEATEQFSGASVAAAAAQTAERDALQALLRDRFTSLTQSLEDRDAQLMEAVRNAATNEGIKAQLHSMQDIIQSMSQAQKEELLASLREVAAGSEREQAQRTDALLTRMSAMQEALQEQHMAVQLLQPSPALIGLSAEQQRAQVRLRTATRDRLRRVTQLVSDLASAPAGKGTRTITKALQDELAGLRQLQEEEASLVRDSNAAGAAPVTMQSVVQAEMRRVQEEMQKGMTGLSSQGEALKCEVAAVVQSLMAKIEALEGSTGGIPALVEIQQLLDTTVARLLSQQKEEGFHVSQLMKAEASRSAVELKTAVQTALAEGLSAAERRFIPSYHAEVESTLQTHLATYSTEIKTVASTVEETTSAAVQKIETIARDISSQHAIAVQGQMALHDTPQLHLSSVNPTAHMPLWWLIANPLLVCLVVMLCIYYVFVCFLLAFVPKPSEERIDAVDYSTSPATTPVAVGAETIISSFDTVRKGGRYVDQYL</sequence>
<keyword evidence="3" id="KW-0812">Transmembrane</keyword>
<keyword evidence="5" id="KW-1185">Reference proteome</keyword>
<dbReference type="OrthoDB" id="247781at2759"/>
<organism evidence="4 5">
    <name type="scientific">Porcisia hertigi</name>
    <dbReference type="NCBI Taxonomy" id="2761500"/>
    <lineage>
        <taxon>Eukaryota</taxon>
        <taxon>Discoba</taxon>
        <taxon>Euglenozoa</taxon>
        <taxon>Kinetoplastea</taxon>
        <taxon>Metakinetoplastina</taxon>
        <taxon>Trypanosomatida</taxon>
        <taxon>Trypanosomatidae</taxon>
        <taxon>Leishmaniinae</taxon>
        <taxon>Porcisia</taxon>
    </lineage>
</organism>
<evidence type="ECO:0000313" key="5">
    <source>
        <dbReference type="Proteomes" id="UP000674318"/>
    </source>
</evidence>
<feature type="region of interest" description="Disordered" evidence="2">
    <location>
        <begin position="640"/>
        <end position="662"/>
    </location>
</feature>
<gene>
    <name evidence="4" type="ORF">JKF63_06352</name>
</gene>
<name>A0A836LGB0_9TRYP</name>
<keyword evidence="3" id="KW-0472">Membrane</keyword>
<proteinExistence type="predicted"/>
<feature type="transmembrane region" description="Helical" evidence="3">
    <location>
        <begin position="1239"/>
        <end position="1269"/>
    </location>
</feature>
<accession>A0A836LGB0</accession>
<evidence type="ECO:0000256" key="2">
    <source>
        <dbReference type="SAM" id="MobiDB-lite"/>
    </source>
</evidence>
<protein>
    <submittedName>
        <fullName evidence="4">Uncharacterized protein</fullName>
    </submittedName>
</protein>